<keyword evidence="2" id="KW-1185">Reference proteome</keyword>
<dbReference type="AlphaFoldDB" id="A0AAV7QH82"/>
<sequence>MVEQLLQDQEMVNGSAQKPAQINSLDKYTVKLSTQDGQSWVAESGGAGQGHQQGDEPSLLSIRTAIQDLQGSITPIEPKRDAVTMDINLIRADFSKISEKVAVEETHISGLLSTTKRLENPVQTLTKQSETMAARMEDQEGRACINNIRVVGDEAGTPQTTNTAIAETFTTYYESLYAPSTLTTAADYTDFLKDVLFWGLTKEERKALEMYLAEEELARIGKYSG</sequence>
<dbReference type="Proteomes" id="UP001066276">
    <property type="component" value="Chromosome 6"/>
</dbReference>
<evidence type="ECO:0000313" key="1">
    <source>
        <dbReference type="EMBL" id="KAJ1139074.1"/>
    </source>
</evidence>
<accession>A0AAV7QH82</accession>
<comment type="caution">
    <text evidence="1">The sequence shown here is derived from an EMBL/GenBank/DDBJ whole genome shotgun (WGS) entry which is preliminary data.</text>
</comment>
<proteinExistence type="predicted"/>
<reference evidence="1" key="1">
    <citation type="journal article" date="2022" name="bioRxiv">
        <title>Sequencing and chromosome-scale assembly of the giantPleurodeles waltlgenome.</title>
        <authorList>
            <person name="Brown T."/>
            <person name="Elewa A."/>
            <person name="Iarovenko S."/>
            <person name="Subramanian E."/>
            <person name="Araus A.J."/>
            <person name="Petzold A."/>
            <person name="Susuki M."/>
            <person name="Suzuki K.-i.T."/>
            <person name="Hayashi T."/>
            <person name="Toyoda A."/>
            <person name="Oliveira C."/>
            <person name="Osipova E."/>
            <person name="Leigh N.D."/>
            <person name="Simon A."/>
            <person name="Yun M.H."/>
        </authorList>
    </citation>
    <scope>NUCLEOTIDE SEQUENCE</scope>
    <source>
        <strain evidence="1">20211129_DDA</strain>
        <tissue evidence="1">Liver</tissue>
    </source>
</reference>
<organism evidence="1 2">
    <name type="scientific">Pleurodeles waltl</name>
    <name type="common">Iberian ribbed newt</name>
    <dbReference type="NCBI Taxonomy" id="8319"/>
    <lineage>
        <taxon>Eukaryota</taxon>
        <taxon>Metazoa</taxon>
        <taxon>Chordata</taxon>
        <taxon>Craniata</taxon>
        <taxon>Vertebrata</taxon>
        <taxon>Euteleostomi</taxon>
        <taxon>Amphibia</taxon>
        <taxon>Batrachia</taxon>
        <taxon>Caudata</taxon>
        <taxon>Salamandroidea</taxon>
        <taxon>Salamandridae</taxon>
        <taxon>Pleurodelinae</taxon>
        <taxon>Pleurodeles</taxon>
    </lineage>
</organism>
<gene>
    <name evidence="1" type="ORF">NDU88_005451</name>
</gene>
<protein>
    <submittedName>
        <fullName evidence="1">Uncharacterized protein</fullName>
    </submittedName>
</protein>
<dbReference type="EMBL" id="JANPWB010000010">
    <property type="protein sequence ID" value="KAJ1139074.1"/>
    <property type="molecule type" value="Genomic_DNA"/>
</dbReference>
<name>A0AAV7QH82_PLEWA</name>
<evidence type="ECO:0000313" key="2">
    <source>
        <dbReference type="Proteomes" id="UP001066276"/>
    </source>
</evidence>